<dbReference type="PROSITE" id="PS51257">
    <property type="entry name" value="PROKAR_LIPOPROTEIN"/>
    <property type="match status" value="1"/>
</dbReference>
<comment type="caution">
    <text evidence="2">The sequence shown here is derived from an EMBL/GenBank/DDBJ whole genome shotgun (WGS) entry which is preliminary data.</text>
</comment>
<dbReference type="Proteomes" id="UP000310032">
    <property type="component" value="Unassembled WGS sequence"/>
</dbReference>
<reference evidence="3 5" key="2">
    <citation type="submission" date="2019-04" db="EMBL/GenBank/DDBJ databases">
        <title>Microbes associate with the intestines of laboratory mice.</title>
        <authorList>
            <person name="Navarre W."/>
            <person name="Wong E."/>
            <person name="Huang K."/>
            <person name="Tropini C."/>
            <person name="Ng K."/>
            <person name="Yu B."/>
        </authorList>
    </citation>
    <scope>NUCLEOTIDE SEQUENCE [LARGE SCALE GENOMIC DNA]</scope>
    <source>
        <strain evidence="3 5">NM39_I3</strain>
    </source>
</reference>
<evidence type="ECO:0000313" key="4">
    <source>
        <dbReference type="Proteomes" id="UP000278164"/>
    </source>
</evidence>
<feature type="signal peptide" evidence="1">
    <location>
        <begin position="1"/>
        <end position="20"/>
    </location>
</feature>
<gene>
    <name evidence="2" type="ORF">D7V78_13155</name>
    <name evidence="3" type="ORF">E5342_09710</name>
</gene>
<dbReference type="RefSeq" id="WP_121736582.1">
    <property type="nucleotide sequence ID" value="NZ_QXXG01000024.1"/>
</dbReference>
<protein>
    <recommendedName>
        <fullName evidence="6">Peptidase M26</fullName>
    </recommendedName>
</protein>
<dbReference type="Proteomes" id="UP000278164">
    <property type="component" value="Unassembled WGS sequence"/>
</dbReference>
<evidence type="ECO:0008006" key="6">
    <source>
        <dbReference type="Google" id="ProtNLM"/>
    </source>
</evidence>
<evidence type="ECO:0000313" key="2">
    <source>
        <dbReference type="EMBL" id="RLT72906.1"/>
    </source>
</evidence>
<dbReference type="EMBL" id="SRYM01000023">
    <property type="protein sequence ID" value="TGY57721.1"/>
    <property type="molecule type" value="Genomic_DNA"/>
</dbReference>
<dbReference type="AlphaFoldDB" id="A0A3L7ZM59"/>
<proteinExistence type="predicted"/>
<evidence type="ECO:0000313" key="5">
    <source>
        <dbReference type="Proteomes" id="UP000310032"/>
    </source>
</evidence>
<organism evidence="2 4">
    <name type="scientific">Parabacteroides distasonis</name>
    <dbReference type="NCBI Taxonomy" id="823"/>
    <lineage>
        <taxon>Bacteria</taxon>
        <taxon>Pseudomonadati</taxon>
        <taxon>Bacteroidota</taxon>
        <taxon>Bacteroidia</taxon>
        <taxon>Bacteroidales</taxon>
        <taxon>Tannerellaceae</taxon>
        <taxon>Parabacteroides</taxon>
    </lineage>
</organism>
<feature type="chain" id="PRO_5036083982" description="Peptidase M26" evidence="1">
    <location>
        <begin position="21"/>
        <end position="991"/>
    </location>
</feature>
<accession>A0A3L7ZM59</accession>
<reference evidence="2 4" key="1">
    <citation type="submission" date="2018-09" db="EMBL/GenBank/DDBJ databases">
        <title>Murine metabolic-syndrome-specific gut microbial biobank.</title>
        <authorList>
            <person name="Liu C."/>
        </authorList>
    </citation>
    <scope>NUCLEOTIDE SEQUENCE [LARGE SCALE GENOMIC DNA]</scope>
    <source>
        <strain evidence="2 4">8-P5</strain>
    </source>
</reference>
<evidence type="ECO:0000313" key="3">
    <source>
        <dbReference type="EMBL" id="TGY57721.1"/>
    </source>
</evidence>
<evidence type="ECO:0000256" key="1">
    <source>
        <dbReference type="SAM" id="SignalP"/>
    </source>
</evidence>
<name>A0A3L7ZM59_PARDI</name>
<dbReference type="EMBL" id="RAYI01000025">
    <property type="protein sequence ID" value="RLT72906.1"/>
    <property type="molecule type" value="Genomic_DNA"/>
</dbReference>
<keyword evidence="1" id="KW-0732">Signal</keyword>
<dbReference type="Gene3D" id="2.160.20.110">
    <property type="match status" value="3"/>
</dbReference>
<sequence>MRKTNWPFYLYSLCAILLFACQNDNDPKITPSENEDTFVGDQHVITLRDETEDFRYSNFTCTMSTEDGTIISRKGEHIRIEGKSILTLDTGLKKGIYRLLYLMAPIMPETGADTTWIEYGLGCRVEISEIDTAKILDLYSKAMKLSGSGTEEDPFIVSSSDHLKRIRNVTNDQTKNNLLLPKTHFLQTADIDMDKASWDSDHEFGWLSIGNLPNNPFRGIYNGNGHMIKNLWAKRKNSAGIALFGYTEKAILKNIQIENPRMEGNFAVGALVGGAVSAGDNRDKTSLFNCTTREGYIAASDGSVGAGGLVGEVDTYGMILLDSCVNVSTTVSGAYGIGGLLGVGSLYSQSYLQRCENHATVTSDYTGAGGLVGSVDSLFVLGCLNTGYITGARAYSGTDESQGGFGTGGIAGGTGISYIYASYNRGNISGHTGVGGLIGSTRLGSDELLFNNTLVKSCGNTGHVEGESAVGGICGEAQFGCYAVYNTGEVTAHAHNSYIGGIVGNSSIAVVHNALNTGKMYGQNAESAGGVVGKTTWGAIFATQNFGDMNANANYAGGIIGLAGNYTMINYCCNTGFIQNGGKGPTGGLVGEIGDPREWSAMNIVSCVLGSVECVLGLLGPVIAVTGEALEKATTTAGKAFGKLVHVLHIAETGVDWSLMITDKVILREGIVEMLTEKETELLQASLDAKVSEIDTSVKAEMESLRGGFSLAAGLLPPGLDAGTLPAYMGNLGKVLTFYETSDDNNATINYNINHKREERYEHIEHSKHIQEIIQKVIAGACICVAATTAVASGFVTGGTSTAIALTAIGSMATIIGGANAIVEGATDYQNNAVIISQCVNMGKVKADNSDRVGGIAGHLQQYCLIKDCLNAGSYEGNSSKTGGIIGRGDSRFGMERCLSVGNRWGDPMKHSSGDFPEHSDLYYYDTLYPGIDDNSVNYLRGLSIDELKNPGSYRNWDINGTNSRWHVTESAGHFPVPHHSEMEEAIDEEN</sequence>
<dbReference type="OrthoDB" id="1097117at2"/>